<dbReference type="EMBL" id="JAAMPI010000580">
    <property type="protein sequence ID" value="KAF4630168.1"/>
    <property type="molecule type" value="Genomic_DNA"/>
</dbReference>
<accession>A0A8H4RJH4</accession>
<dbReference type="Proteomes" id="UP000566819">
    <property type="component" value="Unassembled WGS sequence"/>
</dbReference>
<evidence type="ECO:0000313" key="3">
    <source>
        <dbReference type="Proteomes" id="UP000566819"/>
    </source>
</evidence>
<keyword evidence="3" id="KW-1185">Reference proteome</keyword>
<evidence type="ECO:0000313" key="2">
    <source>
        <dbReference type="EMBL" id="KAF4630168.1"/>
    </source>
</evidence>
<proteinExistence type="predicted"/>
<name>A0A8H4RJH4_9HELO</name>
<feature type="region of interest" description="Disordered" evidence="1">
    <location>
        <begin position="1"/>
        <end position="73"/>
    </location>
</feature>
<protein>
    <submittedName>
        <fullName evidence="2">Uncharacterized protein</fullName>
    </submittedName>
</protein>
<reference evidence="2 3" key="1">
    <citation type="submission" date="2020-03" db="EMBL/GenBank/DDBJ databases">
        <title>Draft Genome Sequence of Cudoniella acicularis.</title>
        <authorList>
            <person name="Buettner E."/>
            <person name="Kellner H."/>
        </authorList>
    </citation>
    <scope>NUCLEOTIDE SEQUENCE [LARGE SCALE GENOMIC DNA]</scope>
    <source>
        <strain evidence="2 3">DSM 108380</strain>
    </source>
</reference>
<evidence type="ECO:0000256" key="1">
    <source>
        <dbReference type="SAM" id="MobiDB-lite"/>
    </source>
</evidence>
<dbReference type="AlphaFoldDB" id="A0A8H4RJH4"/>
<gene>
    <name evidence="2" type="ORF">G7Y89_g7971</name>
</gene>
<organism evidence="2 3">
    <name type="scientific">Cudoniella acicularis</name>
    <dbReference type="NCBI Taxonomy" id="354080"/>
    <lineage>
        <taxon>Eukaryota</taxon>
        <taxon>Fungi</taxon>
        <taxon>Dikarya</taxon>
        <taxon>Ascomycota</taxon>
        <taxon>Pezizomycotina</taxon>
        <taxon>Leotiomycetes</taxon>
        <taxon>Helotiales</taxon>
        <taxon>Tricladiaceae</taxon>
        <taxon>Cudoniella</taxon>
    </lineage>
</organism>
<sequence length="159" mass="17721">MSATNQTLLLRDNTTSSSSTSHELSPTKELDKKRAKISHNSKCIAKNEDRESSESEDEENEGDGGVLFSDFLVPSPCQKGEMTKKKLEKEGMMDEEKEKETEVFPEYDEELAMKLLEEGPMPFIMPIRKSIEEGNVVIEKPVVGGIIQGVRSRRNGGGQ</sequence>
<comment type="caution">
    <text evidence="2">The sequence shown here is derived from an EMBL/GenBank/DDBJ whole genome shotgun (WGS) entry which is preliminary data.</text>
</comment>